<evidence type="ECO:0000256" key="5">
    <source>
        <dbReference type="SAM" id="Phobius"/>
    </source>
</evidence>
<dbReference type="STRING" id="137591.AO080_09745"/>
<gene>
    <name evidence="6" type="ORF">QX99_01050</name>
</gene>
<sequence length="222" mass="24756">MPKLNPTVLLVIMIGIGFQTAFVKSITINLIVVGVTLLYLLLAGVKWRYLGVMFAISLPLAFATWVSFIAFGTGNTTHLAWVYATRLYAYLFLGGALTLTVAVKDLLFSLHRHAHLSSTFTYGLLAAFNLLPRVRRQVKTIQYAASLRGVTYHLWSPHLYFKAVLSALQWSDDLSLAMTSHGFSEGFPRTDTINDPLPKWQWLIAVLLIAAYAVGAWVIQPR</sequence>
<evidence type="ECO:0000313" key="7">
    <source>
        <dbReference type="Proteomes" id="UP000032287"/>
    </source>
</evidence>
<proteinExistence type="predicted"/>
<evidence type="ECO:0000256" key="4">
    <source>
        <dbReference type="ARBA" id="ARBA00023136"/>
    </source>
</evidence>
<keyword evidence="4 5" id="KW-0472">Membrane</keyword>
<feature type="transmembrane region" description="Helical" evidence="5">
    <location>
        <begin position="200"/>
        <end position="219"/>
    </location>
</feature>
<dbReference type="EMBL" id="JWHU01000016">
    <property type="protein sequence ID" value="KIU20744.1"/>
    <property type="molecule type" value="Genomic_DNA"/>
</dbReference>
<comment type="caution">
    <text evidence="6">The sequence shown here is derived from an EMBL/GenBank/DDBJ whole genome shotgun (WGS) entry which is preliminary data.</text>
</comment>
<comment type="subcellular location">
    <subcellularLocation>
        <location evidence="1">Membrane</location>
        <topology evidence="1">Multi-pass membrane protein</topology>
    </subcellularLocation>
</comment>
<dbReference type="eggNOG" id="COG0619">
    <property type="taxonomic scope" value="Bacteria"/>
</dbReference>
<feature type="transmembrane region" description="Helical" evidence="5">
    <location>
        <begin position="12"/>
        <end position="42"/>
    </location>
</feature>
<dbReference type="GO" id="GO:0005886">
    <property type="term" value="C:plasma membrane"/>
    <property type="evidence" value="ECO:0007669"/>
    <property type="project" value="UniProtKB-ARBA"/>
</dbReference>
<dbReference type="Pfam" id="PF02361">
    <property type="entry name" value="CbiQ"/>
    <property type="match status" value="1"/>
</dbReference>
<keyword evidence="3 5" id="KW-1133">Transmembrane helix</keyword>
<name>A0A0D1K6Y9_9LACO</name>
<dbReference type="Proteomes" id="UP000032287">
    <property type="component" value="Unassembled WGS sequence"/>
</dbReference>
<dbReference type="CDD" id="cd16914">
    <property type="entry name" value="EcfT"/>
    <property type="match status" value="1"/>
</dbReference>
<protein>
    <submittedName>
        <fullName evidence="6">ABC-type cobalt transport system, permease component CbiQ</fullName>
    </submittedName>
</protein>
<accession>A0A0D1K6Y9</accession>
<dbReference type="RefSeq" id="WP_043711264.1">
    <property type="nucleotide sequence ID" value="NZ_JALOCT010000008.1"/>
</dbReference>
<evidence type="ECO:0000256" key="3">
    <source>
        <dbReference type="ARBA" id="ARBA00022989"/>
    </source>
</evidence>
<feature type="transmembrane region" description="Helical" evidence="5">
    <location>
        <begin position="49"/>
        <end position="71"/>
    </location>
</feature>
<evidence type="ECO:0000313" key="6">
    <source>
        <dbReference type="EMBL" id="KIU20744.1"/>
    </source>
</evidence>
<dbReference type="AlphaFoldDB" id="A0A0D1K6Y9"/>
<reference evidence="6 7" key="1">
    <citation type="journal article" date="2015" name="Microbiology (Mosc.)">
        <title>Genomics of the Weissella cibaria species with an examination of its metabolic traits.</title>
        <authorList>
            <person name="Lynch K.M."/>
            <person name="Lucid A."/>
            <person name="Arendt E.K."/>
            <person name="Sleator R.D."/>
            <person name="Lucey B."/>
            <person name="Coffey A."/>
        </authorList>
    </citation>
    <scope>NUCLEOTIDE SEQUENCE [LARGE SCALE GENOMIC DNA]</scope>
    <source>
        <strain evidence="6 7">MG1</strain>
    </source>
</reference>
<evidence type="ECO:0000256" key="2">
    <source>
        <dbReference type="ARBA" id="ARBA00022692"/>
    </source>
</evidence>
<evidence type="ECO:0000256" key="1">
    <source>
        <dbReference type="ARBA" id="ARBA00004141"/>
    </source>
</evidence>
<keyword evidence="7" id="KW-1185">Reference proteome</keyword>
<organism evidence="6 7">
    <name type="scientific">Weissella cibaria</name>
    <dbReference type="NCBI Taxonomy" id="137591"/>
    <lineage>
        <taxon>Bacteria</taxon>
        <taxon>Bacillati</taxon>
        <taxon>Bacillota</taxon>
        <taxon>Bacilli</taxon>
        <taxon>Lactobacillales</taxon>
        <taxon>Lactobacillaceae</taxon>
        <taxon>Weissella</taxon>
    </lineage>
</organism>
<dbReference type="InterPro" id="IPR003339">
    <property type="entry name" value="ABC/ECF_trnsptr_transmembrane"/>
</dbReference>
<dbReference type="PATRIC" id="fig|137591.25.peg.1018"/>
<keyword evidence="2 5" id="KW-0812">Transmembrane</keyword>
<feature type="transmembrane region" description="Helical" evidence="5">
    <location>
        <begin position="83"/>
        <end position="102"/>
    </location>
</feature>